<dbReference type="EMBL" id="MN740893">
    <property type="protein sequence ID" value="QHU16954.1"/>
    <property type="molecule type" value="Genomic_DNA"/>
</dbReference>
<organism evidence="2">
    <name type="scientific">viral metagenome</name>
    <dbReference type="NCBI Taxonomy" id="1070528"/>
    <lineage>
        <taxon>unclassified sequences</taxon>
        <taxon>metagenomes</taxon>
        <taxon>organismal metagenomes</taxon>
    </lineage>
</organism>
<keyword evidence="1" id="KW-1133">Transmembrane helix</keyword>
<keyword evidence="1" id="KW-0812">Transmembrane</keyword>
<proteinExistence type="predicted"/>
<evidence type="ECO:0000313" key="2">
    <source>
        <dbReference type="EMBL" id="QHU16954.1"/>
    </source>
</evidence>
<name>A0A6C0KKU8_9ZZZZ</name>
<accession>A0A6C0KKU8</accession>
<keyword evidence="1" id="KW-0472">Membrane</keyword>
<dbReference type="AlphaFoldDB" id="A0A6C0KKU8"/>
<reference evidence="2" key="1">
    <citation type="journal article" date="2020" name="Nature">
        <title>Giant virus diversity and host interactions through global metagenomics.</title>
        <authorList>
            <person name="Schulz F."/>
            <person name="Roux S."/>
            <person name="Paez-Espino D."/>
            <person name="Jungbluth S."/>
            <person name="Walsh D.A."/>
            <person name="Denef V.J."/>
            <person name="McMahon K.D."/>
            <person name="Konstantinidis K.T."/>
            <person name="Eloe-Fadrosh E.A."/>
            <person name="Kyrpides N.C."/>
            <person name="Woyke T."/>
        </authorList>
    </citation>
    <scope>NUCLEOTIDE SEQUENCE</scope>
    <source>
        <strain evidence="2">GVMAG-S-3300012000-53</strain>
    </source>
</reference>
<evidence type="ECO:0000256" key="1">
    <source>
        <dbReference type="SAM" id="Phobius"/>
    </source>
</evidence>
<feature type="transmembrane region" description="Helical" evidence="1">
    <location>
        <begin position="33"/>
        <end position="53"/>
    </location>
</feature>
<protein>
    <submittedName>
        <fullName evidence="2">Uncharacterized protein</fullName>
    </submittedName>
</protein>
<sequence>MNWFIALYLAVLFFVLSPGVLLRLPKNGSKFTVAGVHALVFGAVAFFSCKFVWNLSRRFGVEGMEGKKAVEQMEVKAKCEGENCPNKK</sequence>